<dbReference type="GO" id="GO:0003677">
    <property type="term" value="F:DNA binding"/>
    <property type="evidence" value="ECO:0007669"/>
    <property type="project" value="UniProtKB-KW"/>
</dbReference>
<dbReference type="SUPFAM" id="SSF53822">
    <property type="entry name" value="Periplasmic binding protein-like I"/>
    <property type="match status" value="1"/>
</dbReference>
<organism evidence="6 7">
    <name type="scientific">Meridianimarinicoccus marinus</name>
    <dbReference type="NCBI Taxonomy" id="3231483"/>
    <lineage>
        <taxon>Bacteria</taxon>
        <taxon>Pseudomonadati</taxon>
        <taxon>Pseudomonadota</taxon>
        <taxon>Alphaproteobacteria</taxon>
        <taxon>Rhodobacterales</taxon>
        <taxon>Paracoccaceae</taxon>
        <taxon>Meridianimarinicoccus</taxon>
    </lineage>
</organism>
<evidence type="ECO:0000256" key="1">
    <source>
        <dbReference type="ARBA" id="ARBA00022491"/>
    </source>
</evidence>
<keyword evidence="7" id="KW-1185">Reference proteome</keyword>
<feature type="domain" description="HTH lacI-type" evidence="5">
    <location>
        <begin position="6"/>
        <end position="48"/>
    </location>
</feature>
<dbReference type="CDD" id="cd06267">
    <property type="entry name" value="PBP1_LacI_sugar_binding-like"/>
    <property type="match status" value="1"/>
</dbReference>
<dbReference type="InterPro" id="IPR046335">
    <property type="entry name" value="LacI/GalR-like_sensor"/>
</dbReference>
<name>A0ABV3L7T2_9RHOB</name>
<sequence>MRQHKVRQEDIARVVGVSVSTVSRVLSGAPGISPTTTKKVLQAAADLGTPLPNLQNAQPLAQNHNMKRALLFLNQVGINSGSGSIYHFVMTGIQKAAQRIGLPVELALQSEDGEIPEQFLDRSDTGILFAGVDPSESLARKLKNKGLPTVLVNGLDPGMIHDQVAPNNFYGGRLAAQHLVDMGHRRILHFGTKRRGTLRARTEGFRYGIVEASGKGVQYDYVELPNVTESQASIALKDLLKDGQFPYTAVFCSADNVALTALQELRLRGISVPRQVSLLGFNGLPVAELSSPLLSTLTVDWEFLGTEAIRLLALRSLEPDRPVQQSLTQVVLKQRETVLDVN</sequence>
<evidence type="ECO:0000313" key="7">
    <source>
        <dbReference type="Proteomes" id="UP001553161"/>
    </source>
</evidence>
<dbReference type="PANTHER" id="PTHR30146">
    <property type="entry name" value="LACI-RELATED TRANSCRIPTIONAL REPRESSOR"/>
    <property type="match status" value="1"/>
</dbReference>
<accession>A0ABV3L7T2</accession>
<dbReference type="InterPro" id="IPR028082">
    <property type="entry name" value="Peripla_BP_I"/>
</dbReference>
<dbReference type="Proteomes" id="UP001553161">
    <property type="component" value="Unassembled WGS sequence"/>
</dbReference>
<keyword evidence="1" id="KW-0678">Repressor</keyword>
<evidence type="ECO:0000256" key="3">
    <source>
        <dbReference type="ARBA" id="ARBA00023125"/>
    </source>
</evidence>
<dbReference type="Pfam" id="PF00356">
    <property type="entry name" value="LacI"/>
    <property type="match status" value="1"/>
</dbReference>
<protein>
    <submittedName>
        <fullName evidence="6">LacI family DNA-binding transcriptional regulator</fullName>
    </submittedName>
</protein>
<dbReference type="InterPro" id="IPR000843">
    <property type="entry name" value="HTH_LacI"/>
</dbReference>
<evidence type="ECO:0000259" key="5">
    <source>
        <dbReference type="PROSITE" id="PS50932"/>
    </source>
</evidence>
<evidence type="ECO:0000256" key="2">
    <source>
        <dbReference type="ARBA" id="ARBA00023015"/>
    </source>
</evidence>
<proteinExistence type="predicted"/>
<keyword evidence="2" id="KW-0805">Transcription regulation</keyword>
<keyword evidence="4" id="KW-0804">Transcription</keyword>
<evidence type="ECO:0000313" key="6">
    <source>
        <dbReference type="EMBL" id="MEV8467558.1"/>
    </source>
</evidence>
<dbReference type="InterPro" id="IPR010982">
    <property type="entry name" value="Lambda_DNA-bd_dom_sf"/>
</dbReference>
<comment type="caution">
    <text evidence="6">The sequence shown here is derived from an EMBL/GenBank/DDBJ whole genome shotgun (WGS) entry which is preliminary data.</text>
</comment>
<dbReference type="Gene3D" id="1.10.260.40">
    <property type="entry name" value="lambda repressor-like DNA-binding domains"/>
    <property type="match status" value="1"/>
</dbReference>
<dbReference type="SUPFAM" id="SSF47413">
    <property type="entry name" value="lambda repressor-like DNA-binding domains"/>
    <property type="match status" value="1"/>
</dbReference>
<dbReference type="PROSITE" id="PS50932">
    <property type="entry name" value="HTH_LACI_2"/>
    <property type="match status" value="1"/>
</dbReference>
<dbReference type="Pfam" id="PF13377">
    <property type="entry name" value="Peripla_BP_3"/>
    <property type="match status" value="1"/>
</dbReference>
<evidence type="ECO:0000256" key="4">
    <source>
        <dbReference type="ARBA" id="ARBA00023163"/>
    </source>
</evidence>
<dbReference type="PANTHER" id="PTHR30146:SF148">
    <property type="entry name" value="HTH-TYPE TRANSCRIPTIONAL REPRESSOR PURR-RELATED"/>
    <property type="match status" value="1"/>
</dbReference>
<keyword evidence="3 6" id="KW-0238">DNA-binding</keyword>
<dbReference type="SMART" id="SM00354">
    <property type="entry name" value="HTH_LACI"/>
    <property type="match status" value="1"/>
</dbReference>
<dbReference type="Gene3D" id="3.40.50.2300">
    <property type="match status" value="2"/>
</dbReference>
<reference evidence="6 7" key="1">
    <citation type="submission" date="2024-07" db="EMBL/GenBank/DDBJ databases">
        <authorList>
            <person name="Kang M."/>
        </authorList>
    </citation>
    <scope>NUCLEOTIDE SEQUENCE [LARGE SCALE GENOMIC DNA]</scope>
    <source>
        <strain evidence="6 7">DFM31</strain>
    </source>
</reference>
<gene>
    <name evidence="6" type="ORF">AB0T83_12290</name>
</gene>
<dbReference type="EMBL" id="JBFBVU010000014">
    <property type="protein sequence ID" value="MEV8467558.1"/>
    <property type="molecule type" value="Genomic_DNA"/>
</dbReference>